<protein>
    <submittedName>
        <fullName evidence="3">RVT_N domain-containing protein</fullName>
    </submittedName>
</protein>
<dbReference type="AlphaFoldDB" id="A0A1I7W9H0"/>
<dbReference type="WBParaSite" id="Hba_01314">
    <property type="protein sequence ID" value="Hba_01314"/>
    <property type="gene ID" value="Hba_01314"/>
</dbReference>
<accession>A0A1I7W9H0</accession>
<dbReference type="Gene3D" id="1.25.40.180">
    <property type="match status" value="1"/>
</dbReference>
<name>A0A1I7W9H0_HETBA</name>
<feature type="region of interest" description="Disordered" evidence="1">
    <location>
        <begin position="1"/>
        <end position="32"/>
    </location>
</feature>
<sequence length="85" mass="9466">MARSGVSCSADELTTSRGSNGDTSKKLLQSRTGGAYMPRAKLKLMQKVSGKSGEQYQRVNWERIKKKIHELVNKINTTNLVQVAR</sequence>
<evidence type="ECO:0000256" key="1">
    <source>
        <dbReference type="SAM" id="MobiDB-lite"/>
    </source>
</evidence>
<reference evidence="3" key="1">
    <citation type="submission" date="2016-11" db="UniProtKB">
        <authorList>
            <consortium name="WormBaseParasite"/>
        </authorList>
    </citation>
    <scope>IDENTIFICATION</scope>
</reference>
<keyword evidence="2" id="KW-1185">Reference proteome</keyword>
<proteinExistence type="predicted"/>
<evidence type="ECO:0000313" key="3">
    <source>
        <dbReference type="WBParaSite" id="Hba_01314"/>
    </source>
</evidence>
<evidence type="ECO:0000313" key="2">
    <source>
        <dbReference type="Proteomes" id="UP000095283"/>
    </source>
</evidence>
<organism evidence="2 3">
    <name type="scientific">Heterorhabditis bacteriophora</name>
    <name type="common">Entomopathogenic nematode worm</name>
    <dbReference type="NCBI Taxonomy" id="37862"/>
    <lineage>
        <taxon>Eukaryota</taxon>
        <taxon>Metazoa</taxon>
        <taxon>Ecdysozoa</taxon>
        <taxon>Nematoda</taxon>
        <taxon>Chromadorea</taxon>
        <taxon>Rhabditida</taxon>
        <taxon>Rhabditina</taxon>
        <taxon>Rhabditomorpha</taxon>
        <taxon>Strongyloidea</taxon>
        <taxon>Heterorhabditidae</taxon>
        <taxon>Heterorhabditis</taxon>
    </lineage>
</organism>
<feature type="compositionally biased region" description="Polar residues" evidence="1">
    <location>
        <begin position="12"/>
        <end position="32"/>
    </location>
</feature>
<dbReference type="Proteomes" id="UP000095283">
    <property type="component" value="Unplaced"/>
</dbReference>